<accession>A0ABV6Z0S7</accession>
<dbReference type="Gene3D" id="3.40.50.2030">
    <property type="match status" value="2"/>
</dbReference>
<dbReference type="EC" id="1.7.99.1" evidence="6"/>
<dbReference type="EMBL" id="JBHPBY010000255">
    <property type="protein sequence ID" value="MFC1852029.1"/>
    <property type="molecule type" value="Genomic_DNA"/>
</dbReference>
<evidence type="ECO:0000256" key="1">
    <source>
        <dbReference type="ARBA" id="ARBA00022490"/>
    </source>
</evidence>
<keyword evidence="8" id="KW-1185">Reference proteome</keyword>
<comment type="cofactor">
    <cofactor evidence="6">
        <name>hybrid [4Fe-2O-2S] cluster</name>
        <dbReference type="ChEBI" id="CHEBI:60519"/>
    </cofactor>
    <text evidence="6">Binds 1 hybrid [4Fe-2O-2S] cluster.</text>
</comment>
<dbReference type="NCBIfam" id="NF003658">
    <property type="entry name" value="PRK05290.1"/>
    <property type="match status" value="1"/>
</dbReference>
<dbReference type="Proteomes" id="UP001594351">
    <property type="component" value="Unassembled WGS sequence"/>
</dbReference>
<dbReference type="Pfam" id="PF03063">
    <property type="entry name" value="Prismane"/>
    <property type="match status" value="1"/>
</dbReference>
<reference evidence="7 8" key="1">
    <citation type="submission" date="2024-09" db="EMBL/GenBank/DDBJ databases">
        <title>Laminarin stimulates single cell rates of sulfate reduction while oxygen inhibits transcriptomic activity in coastal marine sediment.</title>
        <authorList>
            <person name="Lindsay M."/>
            <person name="Orcutt B."/>
            <person name="Emerson D."/>
            <person name="Stepanauskas R."/>
            <person name="D'Angelo T."/>
        </authorList>
    </citation>
    <scope>NUCLEOTIDE SEQUENCE [LARGE SCALE GENOMIC DNA]</scope>
    <source>
        <strain evidence="7">SAG AM-311-K15</strain>
    </source>
</reference>
<dbReference type="NCBIfam" id="TIGR01703">
    <property type="entry name" value="hybrid_clust"/>
    <property type="match status" value="1"/>
</dbReference>
<feature type="binding site" evidence="6">
    <location>
        <position position="21"/>
    </location>
    <ligand>
        <name>[4Fe-4S] cluster</name>
        <dbReference type="ChEBI" id="CHEBI:49883"/>
    </ligand>
</feature>
<feature type="binding site" evidence="6">
    <location>
        <position position="15"/>
    </location>
    <ligand>
        <name>[4Fe-4S] cluster</name>
        <dbReference type="ChEBI" id="CHEBI:49883"/>
    </ligand>
</feature>
<dbReference type="CDD" id="cd01914">
    <property type="entry name" value="HCP"/>
    <property type="match status" value="1"/>
</dbReference>
<feature type="binding site" evidence="6">
    <location>
        <position position="487"/>
    </location>
    <ligand>
        <name>hybrid [4Fe-2O-2S] cluster</name>
        <dbReference type="ChEBI" id="CHEBI:60519"/>
    </ligand>
</feature>
<comment type="cofactor">
    <cofactor evidence="6">
        <name>[4Fe-4S] cluster</name>
        <dbReference type="ChEBI" id="CHEBI:49883"/>
    </cofactor>
    <text evidence="6">Binds 1 [4Fe-4S] cluster.</text>
</comment>
<dbReference type="InterPro" id="IPR004137">
    <property type="entry name" value="HCP/CODH"/>
</dbReference>
<evidence type="ECO:0000256" key="6">
    <source>
        <dbReference type="HAMAP-Rule" id="MF_00069"/>
    </source>
</evidence>
<feature type="modified residue" description="Cysteine persulfide" evidence="6">
    <location>
        <position position="398"/>
    </location>
</feature>
<gene>
    <name evidence="6 7" type="primary">hcp</name>
    <name evidence="7" type="synonym">priS</name>
    <name evidence="7" type="ORF">ACFL27_17690</name>
</gene>
<evidence type="ECO:0000256" key="3">
    <source>
        <dbReference type="ARBA" id="ARBA00023002"/>
    </source>
</evidence>
<evidence type="ECO:0000313" key="7">
    <source>
        <dbReference type="EMBL" id="MFC1852029.1"/>
    </source>
</evidence>
<feature type="binding site" evidence="6">
    <location>
        <position position="267"/>
    </location>
    <ligand>
        <name>hybrid [4Fe-2O-2S] cluster</name>
        <dbReference type="ChEBI" id="CHEBI:60519"/>
    </ligand>
</feature>
<protein>
    <recommendedName>
        <fullName evidence="6">Hydroxylamine reductase</fullName>
        <ecNumber evidence="6">1.7.99.1</ecNumber>
    </recommendedName>
    <alternativeName>
        <fullName evidence="6">Hybrid-cluster protein</fullName>
        <shortName evidence="6">HCP</shortName>
    </alternativeName>
    <alternativeName>
        <fullName evidence="6">Prismane protein</fullName>
    </alternativeName>
</protein>
<dbReference type="InterPro" id="IPR010048">
    <property type="entry name" value="Hydroxylam_reduct"/>
</dbReference>
<sequence>MFCYQCEQTSKGKGCTAVGICGKDPATAALQDLLVQVVKEISYFVHHAGNSTARDAALDTFVIKALFTTVTNVNFDPQRVKDMIMQAVELRQKAQGKYLATAPERASDFSVLDITPDQSLEELIGTGAQLEIEKRISDQGEDITGVEELIMYGLKGTAAYVDHASILGYKDDAVFAFFHEALAFLTQKHELGELVPMALRVGEVNLKVMGLLDEAHTSTFGHPVPTQVRITPLAGKAILVSGHDLLDLSELLRQTEGTGINVYSHGEMLPAHGYPELNKYKHFVGNYGGAWQDQGKEFADFPGAILMTTNCIQNPKDTYKDRIFTAGLVAWPGLKHIQDHDYQPLIEAALQQDGFEADESEKLITVGFGHNAVLNVADKVIEAVKSGQIKHFFLIGGCDGAKSGRNYYTDFAQTIPQDTVILTLACGKYRFNKMEFGDIGGIPRLLDIGQCNDAYSAIQIAVALSKAFNTDVNSLPLSMILSWYEQKAVCILLSLLHLGIKNIRLGPSLPAFISPAVLNVLVENFQIAPITTVEEDLKAILN</sequence>
<comment type="similarity">
    <text evidence="6">Belongs to the HCP family.</text>
</comment>
<evidence type="ECO:0000313" key="8">
    <source>
        <dbReference type="Proteomes" id="UP001594351"/>
    </source>
</evidence>
<keyword evidence="6" id="KW-0004">4Fe-4S</keyword>
<dbReference type="Gene3D" id="1.20.1270.20">
    <property type="match status" value="2"/>
</dbReference>
<keyword evidence="1 6" id="KW-0963">Cytoplasm</keyword>
<feature type="binding site" evidence="6">
    <location>
        <position position="311"/>
    </location>
    <ligand>
        <name>hybrid [4Fe-2O-2S] cluster</name>
        <dbReference type="ChEBI" id="CHEBI:60519"/>
    </ligand>
</feature>
<feature type="binding site" evidence="6">
    <location>
        <position position="243"/>
    </location>
    <ligand>
        <name>hybrid [4Fe-2O-2S] cluster</name>
        <dbReference type="ChEBI" id="CHEBI:60519"/>
    </ligand>
</feature>
<keyword evidence="5 6" id="KW-0411">Iron-sulfur</keyword>
<feature type="binding site" evidence="6">
    <location>
        <position position="6"/>
    </location>
    <ligand>
        <name>[4Fe-4S] cluster</name>
        <dbReference type="ChEBI" id="CHEBI:49883"/>
    </ligand>
</feature>
<comment type="caution">
    <text evidence="7">The sequence shown here is derived from an EMBL/GenBank/DDBJ whole genome shotgun (WGS) entry which is preliminary data.</text>
</comment>
<evidence type="ECO:0000256" key="5">
    <source>
        <dbReference type="ARBA" id="ARBA00023014"/>
    </source>
</evidence>
<feature type="binding site" evidence="6">
    <location>
        <position position="426"/>
    </location>
    <ligand>
        <name>hybrid [4Fe-2O-2S] cluster</name>
        <dbReference type="ChEBI" id="CHEBI:60519"/>
    </ligand>
</feature>
<keyword evidence="3 6" id="KW-0560">Oxidoreductase</keyword>
<evidence type="ECO:0000256" key="2">
    <source>
        <dbReference type="ARBA" id="ARBA00022723"/>
    </source>
</evidence>
<evidence type="ECO:0000256" key="4">
    <source>
        <dbReference type="ARBA" id="ARBA00023004"/>
    </source>
</evidence>
<dbReference type="PANTHER" id="PTHR30109:SF0">
    <property type="entry name" value="HYDROXYLAMINE REDUCTASE"/>
    <property type="match status" value="1"/>
</dbReference>
<proteinExistence type="inferred from homology"/>
<feature type="binding site" description="via persulfide group" evidence="6">
    <location>
        <position position="398"/>
    </location>
    <ligand>
        <name>hybrid [4Fe-2O-2S] cluster</name>
        <dbReference type="ChEBI" id="CHEBI:60519"/>
    </ligand>
</feature>
<name>A0ABV6Z0S7_UNCC1</name>
<feature type="binding site" evidence="6">
    <location>
        <position position="451"/>
    </location>
    <ligand>
        <name>hybrid [4Fe-2O-2S] cluster</name>
        <dbReference type="ChEBI" id="CHEBI:60519"/>
    </ligand>
</feature>
<organism evidence="7 8">
    <name type="scientific">candidate division CSSED10-310 bacterium</name>
    <dbReference type="NCBI Taxonomy" id="2855610"/>
    <lineage>
        <taxon>Bacteria</taxon>
        <taxon>Bacteria division CSSED10-310</taxon>
    </lineage>
</organism>
<feature type="binding site" evidence="6">
    <location>
        <position position="485"/>
    </location>
    <ligand>
        <name>hybrid [4Fe-2O-2S] cluster</name>
        <dbReference type="ChEBI" id="CHEBI:60519"/>
    </ligand>
</feature>
<dbReference type="PIRSF" id="PIRSF000076">
    <property type="entry name" value="HCP"/>
    <property type="match status" value="1"/>
</dbReference>
<dbReference type="HAMAP" id="MF_00069">
    <property type="entry name" value="Hydroxylam_reduct"/>
    <property type="match status" value="1"/>
</dbReference>
<comment type="catalytic activity">
    <reaction evidence="6">
        <text>A + NH4(+) + H2O = hydroxylamine + AH2 + H(+)</text>
        <dbReference type="Rhea" id="RHEA:22052"/>
        <dbReference type="ChEBI" id="CHEBI:13193"/>
        <dbReference type="ChEBI" id="CHEBI:15377"/>
        <dbReference type="ChEBI" id="CHEBI:15378"/>
        <dbReference type="ChEBI" id="CHEBI:15429"/>
        <dbReference type="ChEBI" id="CHEBI:17499"/>
        <dbReference type="ChEBI" id="CHEBI:28938"/>
        <dbReference type="EC" id="1.7.99.1"/>
    </reaction>
</comment>
<feature type="binding site" evidence="6">
    <location>
        <position position="3"/>
    </location>
    <ligand>
        <name>[4Fe-4S] cluster</name>
        <dbReference type="ChEBI" id="CHEBI:49883"/>
    </ligand>
</feature>
<dbReference type="GO" id="GO:0050418">
    <property type="term" value="F:hydroxylamine reductase activity"/>
    <property type="evidence" value="ECO:0007669"/>
    <property type="project" value="UniProtKB-EC"/>
</dbReference>
<keyword evidence="2 6" id="KW-0479">Metal-binding</keyword>
<dbReference type="SUPFAM" id="SSF56821">
    <property type="entry name" value="Prismane protein-like"/>
    <property type="match status" value="1"/>
</dbReference>
<dbReference type="InterPro" id="IPR016100">
    <property type="entry name" value="Prismane_a-bundle"/>
</dbReference>
<dbReference type="InterPro" id="IPR016099">
    <property type="entry name" value="Prismane-like_a/b-sand"/>
</dbReference>
<dbReference type="PANTHER" id="PTHR30109">
    <property type="entry name" value="HYDROXYLAMINE REDUCTASE"/>
    <property type="match status" value="1"/>
</dbReference>
<comment type="function">
    <text evidence="6">Catalyzes the reduction of hydroxylamine to form NH(3) and H(2)O.</text>
</comment>
<comment type="subcellular location">
    <subcellularLocation>
        <location evidence="6">Cytoplasm</location>
    </subcellularLocation>
</comment>
<dbReference type="InterPro" id="IPR011254">
    <property type="entry name" value="Prismane-like_sf"/>
</dbReference>
<keyword evidence="4 6" id="KW-0408">Iron</keyword>